<accession>A0A0H3MZ86</accession>
<evidence type="ECO:0000313" key="2">
    <source>
        <dbReference type="Proteomes" id="UP000002068"/>
    </source>
</evidence>
<dbReference type="AlphaFoldDB" id="A0A0H3MZ86"/>
<dbReference type="SUPFAM" id="SSF52540">
    <property type="entry name" value="P-loop containing nucleoside triphosphate hydrolases"/>
    <property type="match status" value="1"/>
</dbReference>
<proteinExistence type="predicted"/>
<protein>
    <submittedName>
        <fullName evidence="1">ATP-binding protein</fullName>
    </submittedName>
</protein>
<dbReference type="Proteomes" id="UP000002068">
    <property type="component" value="Chromosome"/>
</dbReference>
<dbReference type="KEGG" id="cdc:CD196_0192"/>
<evidence type="ECO:0000313" key="1">
    <source>
        <dbReference type="EMBL" id="CBA60394.1"/>
    </source>
</evidence>
<organism evidence="1 2">
    <name type="scientific">Clostridioides difficile (strain CD196)</name>
    <name type="common">Peptoclostridium difficile</name>
    <dbReference type="NCBI Taxonomy" id="645462"/>
    <lineage>
        <taxon>Bacteria</taxon>
        <taxon>Bacillati</taxon>
        <taxon>Bacillota</taxon>
        <taxon>Clostridia</taxon>
        <taxon>Peptostreptococcales</taxon>
        <taxon>Peptostreptococcaceae</taxon>
        <taxon>Clostridioides</taxon>
    </lineage>
</organism>
<reference evidence="1 2" key="1">
    <citation type="journal article" date="2009" name="Genome Biol.">
        <title>Comparative genome and phenotypic analysis of Clostridium difficile 027 strains provides insight into the evolution of a hypervirulent bacterium.</title>
        <authorList>
            <person name="Stabler R.A."/>
            <person name="He M."/>
            <person name="Dawson L."/>
            <person name="Martin M."/>
            <person name="Valiente E."/>
            <person name="Corton C."/>
            <person name="Lawley T.D."/>
            <person name="Sebaihia M."/>
            <person name="Quail M.A."/>
            <person name="Rose G."/>
            <person name="Gerding D.N."/>
            <person name="Gibert M."/>
            <person name="Popoff M.R."/>
            <person name="Parkhill J."/>
            <person name="Dougan G."/>
            <person name="Wren B.W."/>
        </authorList>
    </citation>
    <scope>NUCLEOTIDE SEQUENCE [LARGE SCALE GENOMIC DNA]</scope>
    <source>
        <strain evidence="1 2">CD196</strain>
    </source>
</reference>
<keyword evidence="1" id="KW-0067">ATP-binding</keyword>
<gene>
    <name evidence="1" type="ordered locus">CD196_0192</name>
</gene>
<keyword evidence="1" id="KW-0547">Nucleotide-binding</keyword>
<dbReference type="GO" id="GO:0005524">
    <property type="term" value="F:ATP binding"/>
    <property type="evidence" value="ECO:0007669"/>
    <property type="project" value="UniProtKB-KW"/>
</dbReference>
<dbReference type="EMBL" id="FN538970">
    <property type="protein sequence ID" value="CBA60394.1"/>
    <property type="molecule type" value="Genomic_DNA"/>
</dbReference>
<dbReference type="HOGENOM" id="CLU_056712_0_0_9"/>
<dbReference type="InterPro" id="IPR027417">
    <property type="entry name" value="P-loop_NTPase"/>
</dbReference>
<sequence length="275" mass="31585">MMEVYALVGSSGTGKSFKALEFAYENDIEYIIDDGILIYKNKVLAGISAKQANTTIEAVKRAIFYNLEHRQEVREAIKKENIRKILIIGTSKKMVNQIVERLSIGRVCKFINIQDISTKYEIEIAKQARKEGNHVIPVPAVEIKSMASGLSINSLKRLFRKGNNRNMVVLEKTIIRPTFSYIGKFYISADVIKQIIEYEVYNFGSIDRINKINIENCNNFMNIFVSININDLETIKKIEDIQQTIKKSIEKMTLVNVQKIDINIHKIKKINFLQC</sequence>
<name>A0A0H3MZ86_CLODC</name>